<organism evidence="3 4">
    <name type="scientific">Methylobacterium goesingense</name>
    <dbReference type="NCBI Taxonomy" id="243690"/>
    <lineage>
        <taxon>Bacteria</taxon>
        <taxon>Pseudomonadati</taxon>
        <taxon>Pseudomonadota</taxon>
        <taxon>Alphaproteobacteria</taxon>
        <taxon>Hyphomicrobiales</taxon>
        <taxon>Methylobacteriaceae</taxon>
        <taxon>Methylobacterium</taxon>
    </lineage>
</organism>
<gene>
    <name evidence="3" type="ORF">ABID43_001120</name>
</gene>
<feature type="region of interest" description="Disordered" evidence="1">
    <location>
        <begin position="51"/>
        <end position="161"/>
    </location>
</feature>
<feature type="compositionally biased region" description="Basic and acidic residues" evidence="1">
    <location>
        <begin position="117"/>
        <end position="132"/>
    </location>
</feature>
<accession>A0ABV2L3X2</accession>
<keyword evidence="2" id="KW-0732">Signal</keyword>
<dbReference type="RefSeq" id="WP_238280331.1">
    <property type="nucleotide sequence ID" value="NZ_BPQL01000084.1"/>
</dbReference>
<feature type="chain" id="PRO_5045532342" evidence="2">
    <location>
        <begin position="24"/>
        <end position="214"/>
    </location>
</feature>
<evidence type="ECO:0000256" key="1">
    <source>
        <dbReference type="SAM" id="MobiDB-lite"/>
    </source>
</evidence>
<dbReference type="Proteomes" id="UP001549145">
    <property type="component" value="Unassembled WGS sequence"/>
</dbReference>
<evidence type="ECO:0000313" key="3">
    <source>
        <dbReference type="EMBL" id="MET3691595.1"/>
    </source>
</evidence>
<evidence type="ECO:0000313" key="4">
    <source>
        <dbReference type="Proteomes" id="UP001549145"/>
    </source>
</evidence>
<feature type="compositionally biased region" description="Polar residues" evidence="1">
    <location>
        <begin position="60"/>
        <end position="74"/>
    </location>
</feature>
<reference evidence="3 4" key="1">
    <citation type="submission" date="2024-06" db="EMBL/GenBank/DDBJ databases">
        <title>Genomic Encyclopedia of Type Strains, Phase IV (KMG-IV): sequencing the most valuable type-strain genomes for metagenomic binning, comparative biology and taxonomic classification.</title>
        <authorList>
            <person name="Goeker M."/>
        </authorList>
    </citation>
    <scope>NUCLEOTIDE SEQUENCE [LARGE SCALE GENOMIC DNA]</scope>
    <source>
        <strain evidence="3 4">DSM 21331</strain>
    </source>
</reference>
<protein>
    <submittedName>
        <fullName evidence="3">Uncharacterized protein</fullName>
    </submittedName>
</protein>
<feature type="compositionally biased region" description="Pro residues" evidence="1">
    <location>
        <begin position="147"/>
        <end position="158"/>
    </location>
</feature>
<evidence type="ECO:0000256" key="2">
    <source>
        <dbReference type="SAM" id="SignalP"/>
    </source>
</evidence>
<comment type="caution">
    <text evidence="3">The sequence shown here is derived from an EMBL/GenBank/DDBJ whole genome shotgun (WGS) entry which is preliminary data.</text>
</comment>
<proteinExistence type="predicted"/>
<dbReference type="EMBL" id="JBEPMM010000002">
    <property type="protein sequence ID" value="MET3691595.1"/>
    <property type="molecule type" value="Genomic_DNA"/>
</dbReference>
<sequence>MIHRLPFVALLLSSTLMAPSAFAQDAAPAPAPSAGPANLCQELVAFVKKPEEKKQEAATPASQATAVSNPSGKSEGQPSASGGQPQQSAGLSAPPTTQAKAPGSEAPAPAATASDAKTVRDDKSTGGDKTLKDGMAVLAQANAAAKNPPPPAAPAPSPKPDEALIAKIDAAAAANDQATCRAAARTMRVAGVIMPPPLLALSALDPKFFAGSQP</sequence>
<feature type="signal peptide" evidence="2">
    <location>
        <begin position="1"/>
        <end position="23"/>
    </location>
</feature>
<keyword evidence="4" id="KW-1185">Reference proteome</keyword>
<feature type="compositionally biased region" description="Low complexity" evidence="1">
    <location>
        <begin position="76"/>
        <end position="116"/>
    </location>
</feature>
<name>A0ABV2L3X2_9HYPH</name>